<accession>A0A2P5FIF7</accession>
<organism evidence="1 2">
    <name type="scientific">Trema orientale</name>
    <name type="common">Charcoal tree</name>
    <name type="synonym">Celtis orientalis</name>
    <dbReference type="NCBI Taxonomy" id="63057"/>
    <lineage>
        <taxon>Eukaryota</taxon>
        <taxon>Viridiplantae</taxon>
        <taxon>Streptophyta</taxon>
        <taxon>Embryophyta</taxon>
        <taxon>Tracheophyta</taxon>
        <taxon>Spermatophyta</taxon>
        <taxon>Magnoliopsida</taxon>
        <taxon>eudicotyledons</taxon>
        <taxon>Gunneridae</taxon>
        <taxon>Pentapetalae</taxon>
        <taxon>rosids</taxon>
        <taxon>fabids</taxon>
        <taxon>Rosales</taxon>
        <taxon>Cannabaceae</taxon>
        <taxon>Trema</taxon>
    </lineage>
</organism>
<proteinExistence type="predicted"/>
<dbReference type="EMBL" id="JXTC01000031">
    <property type="protein sequence ID" value="PON97547.1"/>
    <property type="molecule type" value="Genomic_DNA"/>
</dbReference>
<comment type="caution">
    <text evidence="1">The sequence shown here is derived from an EMBL/GenBank/DDBJ whole genome shotgun (WGS) entry which is preliminary data.</text>
</comment>
<evidence type="ECO:0000313" key="1">
    <source>
        <dbReference type="EMBL" id="PON97547.1"/>
    </source>
</evidence>
<reference evidence="2" key="1">
    <citation type="submission" date="2016-06" db="EMBL/GenBank/DDBJ databases">
        <title>Parallel loss of symbiosis genes in relatives of nitrogen-fixing non-legume Parasponia.</title>
        <authorList>
            <person name="Van Velzen R."/>
            <person name="Holmer R."/>
            <person name="Bu F."/>
            <person name="Rutten L."/>
            <person name="Van Zeijl A."/>
            <person name="Liu W."/>
            <person name="Santuari L."/>
            <person name="Cao Q."/>
            <person name="Sharma T."/>
            <person name="Shen D."/>
            <person name="Roswanjaya Y."/>
            <person name="Wardhani T."/>
            <person name="Kalhor M.S."/>
            <person name="Jansen J."/>
            <person name="Van den Hoogen J."/>
            <person name="Gungor B."/>
            <person name="Hartog M."/>
            <person name="Hontelez J."/>
            <person name="Verver J."/>
            <person name="Yang W.-C."/>
            <person name="Schijlen E."/>
            <person name="Repin R."/>
            <person name="Schilthuizen M."/>
            <person name="Schranz E."/>
            <person name="Heidstra R."/>
            <person name="Miyata K."/>
            <person name="Fedorova E."/>
            <person name="Kohlen W."/>
            <person name="Bisseling T."/>
            <person name="Smit S."/>
            <person name="Geurts R."/>
        </authorList>
    </citation>
    <scope>NUCLEOTIDE SEQUENCE [LARGE SCALE GENOMIC DNA]</scope>
    <source>
        <strain evidence="2">cv. RG33-2</strain>
    </source>
</reference>
<feature type="non-terminal residue" evidence="1">
    <location>
        <position position="96"/>
    </location>
</feature>
<keyword evidence="2" id="KW-1185">Reference proteome</keyword>
<evidence type="ECO:0000313" key="2">
    <source>
        <dbReference type="Proteomes" id="UP000237000"/>
    </source>
</evidence>
<dbReference type="AlphaFoldDB" id="A0A2P5FIF7"/>
<protein>
    <submittedName>
        <fullName evidence="1">Uncharacterized protein</fullName>
    </submittedName>
</protein>
<gene>
    <name evidence="1" type="ORF">TorRG33x02_067490</name>
</gene>
<name>A0A2P5FIF7_TREOI</name>
<dbReference type="Proteomes" id="UP000237000">
    <property type="component" value="Unassembled WGS sequence"/>
</dbReference>
<sequence length="96" mass="11349">MIEGAFGYHTNKLHLRLCDPNDHHHHHNRSKVSKNPLVVSLFMPRFLNSSSYPLHLQICRHRRRSNNMAAFIVKYDHLNLSALLFLFHGYDDNIMQ</sequence>
<dbReference type="InParanoid" id="A0A2P5FIF7"/>